<organism evidence="1 2">
    <name type="scientific">Lacipirellula limnantheis</name>
    <dbReference type="NCBI Taxonomy" id="2528024"/>
    <lineage>
        <taxon>Bacteria</taxon>
        <taxon>Pseudomonadati</taxon>
        <taxon>Planctomycetota</taxon>
        <taxon>Planctomycetia</taxon>
        <taxon>Pirellulales</taxon>
        <taxon>Lacipirellulaceae</taxon>
        <taxon>Lacipirellula</taxon>
    </lineage>
</organism>
<accession>A0A517U507</accession>
<evidence type="ECO:0000313" key="1">
    <source>
        <dbReference type="EMBL" id="QDT75721.1"/>
    </source>
</evidence>
<sequence length="68" mass="7697">MERTIEEHETISTCEMAHSPMFQQATMSTVRLTRIIMPGGTKIAAIGFGWSEHENNSRKTFGRQRDGV</sequence>
<reference evidence="1 2" key="1">
    <citation type="submission" date="2019-02" db="EMBL/GenBank/DDBJ databases">
        <title>Deep-cultivation of Planctomycetes and their phenomic and genomic characterization uncovers novel biology.</title>
        <authorList>
            <person name="Wiegand S."/>
            <person name="Jogler M."/>
            <person name="Boedeker C."/>
            <person name="Pinto D."/>
            <person name="Vollmers J."/>
            <person name="Rivas-Marin E."/>
            <person name="Kohn T."/>
            <person name="Peeters S.H."/>
            <person name="Heuer A."/>
            <person name="Rast P."/>
            <person name="Oberbeckmann S."/>
            <person name="Bunk B."/>
            <person name="Jeske O."/>
            <person name="Meyerdierks A."/>
            <person name="Storesund J.E."/>
            <person name="Kallscheuer N."/>
            <person name="Luecker S."/>
            <person name="Lage O.M."/>
            <person name="Pohl T."/>
            <person name="Merkel B.J."/>
            <person name="Hornburger P."/>
            <person name="Mueller R.-W."/>
            <person name="Bruemmer F."/>
            <person name="Labrenz M."/>
            <person name="Spormann A.M."/>
            <person name="Op den Camp H."/>
            <person name="Overmann J."/>
            <person name="Amann R."/>
            <person name="Jetten M.S.M."/>
            <person name="Mascher T."/>
            <person name="Medema M.H."/>
            <person name="Devos D.P."/>
            <person name="Kaster A.-K."/>
            <person name="Ovreas L."/>
            <person name="Rohde M."/>
            <person name="Galperin M.Y."/>
            <person name="Jogler C."/>
        </authorList>
    </citation>
    <scope>NUCLEOTIDE SEQUENCE [LARGE SCALE GENOMIC DNA]</scope>
    <source>
        <strain evidence="1 2">I41</strain>
    </source>
</reference>
<protein>
    <submittedName>
        <fullName evidence="1">Uncharacterized protein</fullName>
    </submittedName>
</protein>
<dbReference type="AlphaFoldDB" id="A0A517U507"/>
<evidence type="ECO:0000313" key="2">
    <source>
        <dbReference type="Proteomes" id="UP000317909"/>
    </source>
</evidence>
<dbReference type="EMBL" id="CP036339">
    <property type="protein sequence ID" value="QDT75721.1"/>
    <property type="molecule type" value="Genomic_DNA"/>
</dbReference>
<keyword evidence="2" id="KW-1185">Reference proteome</keyword>
<name>A0A517U507_9BACT</name>
<gene>
    <name evidence="1" type="ORF">I41_49630</name>
</gene>
<dbReference type="KEGG" id="llh:I41_49630"/>
<dbReference type="Proteomes" id="UP000317909">
    <property type="component" value="Chromosome"/>
</dbReference>
<proteinExistence type="predicted"/>